<organism evidence="4 5">
    <name type="scientific">Kipferlia bialata</name>
    <dbReference type="NCBI Taxonomy" id="797122"/>
    <lineage>
        <taxon>Eukaryota</taxon>
        <taxon>Metamonada</taxon>
        <taxon>Carpediemonas-like organisms</taxon>
        <taxon>Kipferlia</taxon>
    </lineage>
</organism>
<dbReference type="Gene3D" id="3.40.50.12780">
    <property type="entry name" value="N-terminal domain of ligase-like"/>
    <property type="match status" value="1"/>
</dbReference>
<keyword evidence="5" id="KW-1185">Reference proteome</keyword>
<evidence type="ECO:0000259" key="3">
    <source>
        <dbReference type="Pfam" id="PF00501"/>
    </source>
</evidence>
<dbReference type="GO" id="GO:0005783">
    <property type="term" value="C:endoplasmic reticulum"/>
    <property type="evidence" value="ECO:0007669"/>
    <property type="project" value="TreeGrafter"/>
</dbReference>
<dbReference type="PANTHER" id="PTHR43272">
    <property type="entry name" value="LONG-CHAIN-FATTY-ACID--COA LIGASE"/>
    <property type="match status" value="1"/>
</dbReference>
<accession>A0A9K3GER4</accession>
<proteinExistence type="predicted"/>
<dbReference type="Pfam" id="PF00501">
    <property type="entry name" value="AMP-binding"/>
    <property type="match status" value="1"/>
</dbReference>
<reference evidence="4 5" key="1">
    <citation type="journal article" date="2018" name="PLoS ONE">
        <title>The draft genome of Kipferlia bialata reveals reductive genome evolution in fornicate parasites.</title>
        <authorList>
            <person name="Tanifuji G."/>
            <person name="Takabayashi S."/>
            <person name="Kume K."/>
            <person name="Takagi M."/>
            <person name="Nakayama T."/>
            <person name="Kamikawa R."/>
            <person name="Inagaki Y."/>
            <person name="Hashimoto T."/>
        </authorList>
    </citation>
    <scope>NUCLEOTIDE SEQUENCE [LARGE SCALE GENOMIC DNA]</scope>
    <source>
        <strain evidence="4">NY0173</strain>
    </source>
</reference>
<evidence type="ECO:0000313" key="5">
    <source>
        <dbReference type="Proteomes" id="UP000265618"/>
    </source>
</evidence>
<dbReference type="GO" id="GO:0016020">
    <property type="term" value="C:membrane"/>
    <property type="evidence" value="ECO:0007669"/>
    <property type="project" value="TreeGrafter"/>
</dbReference>
<comment type="caution">
    <text evidence="4">The sequence shown here is derived from an EMBL/GenBank/DDBJ whole genome shotgun (WGS) entry which is preliminary data.</text>
</comment>
<feature type="domain" description="AMP-dependent synthetase/ligase" evidence="3">
    <location>
        <begin position="14"/>
        <end position="447"/>
    </location>
</feature>
<dbReference type="EMBL" id="BDIP01000110">
    <property type="protein sequence ID" value="GIQ80128.1"/>
    <property type="molecule type" value="Genomic_DNA"/>
</dbReference>
<dbReference type="GO" id="GO:0005524">
    <property type="term" value="F:ATP binding"/>
    <property type="evidence" value="ECO:0007669"/>
    <property type="project" value="UniProtKB-KW"/>
</dbReference>
<dbReference type="PROSITE" id="PS00455">
    <property type="entry name" value="AMP_BINDING"/>
    <property type="match status" value="1"/>
</dbReference>
<name>A0A9K3GER4_9EUKA</name>
<evidence type="ECO:0000313" key="4">
    <source>
        <dbReference type="EMBL" id="GIQ80128.1"/>
    </source>
</evidence>
<dbReference type="InterPro" id="IPR042099">
    <property type="entry name" value="ANL_N_sf"/>
</dbReference>
<protein>
    <recommendedName>
        <fullName evidence="3">AMP-dependent synthetase/ligase domain-containing protein</fullName>
    </recommendedName>
</protein>
<dbReference type="SUPFAM" id="SSF56801">
    <property type="entry name" value="Acetyl-CoA synthetase-like"/>
    <property type="match status" value="1"/>
</dbReference>
<dbReference type="AlphaFoldDB" id="A0A9K3GER4"/>
<dbReference type="InterPro" id="IPR020845">
    <property type="entry name" value="AMP-binding_CS"/>
</dbReference>
<dbReference type="OrthoDB" id="1700726at2759"/>
<dbReference type="Proteomes" id="UP000265618">
    <property type="component" value="Unassembled WGS sequence"/>
</dbReference>
<gene>
    <name evidence="4" type="ORF">KIPB_000875</name>
</gene>
<dbReference type="PANTHER" id="PTHR43272:SF33">
    <property type="entry name" value="AMP-BINDING DOMAIN-CONTAINING PROTEIN-RELATED"/>
    <property type="match status" value="1"/>
</dbReference>
<dbReference type="GO" id="GO:0004467">
    <property type="term" value="F:long-chain fatty acid-CoA ligase activity"/>
    <property type="evidence" value="ECO:0007669"/>
    <property type="project" value="TreeGrafter"/>
</dbReference>
<sequence>MSYTHSVHVRPLLPVPLYSTLGPELVRYVLNHSGAQVVLCDLHYLPRLLGSAHLCTNLRAVICLQEFDEAKVLAKAKEYYVPADLPEGTVMPAVSESRMSLYTLASEPRAKAKSPSPEAEAEDEEALEVDLSAFMPYGETAAGVVHQDGPILVSSLDDIIRATANLPVPADADVASDTDASIFYTSGTTGVPKGVMLKQCSILYAAYNFHGRLPITEALKRNVPSHQHIFLSYLPTAHVFSHAIEQTMIMCGFRIGYFTGSTSRLVSDAQCLRPTFMCMVPRVAAKIHAAVSTGINEKGGISKMMFNMALKSKVKAMLKAKPGSTIAMGQHKFWDKLVFSKTAALLGGRVTVIAAGAALLPNYLGQFCRAAFCAELFIGYGASETGALSTGTLPWISDYRSVGHIFRDVEARIVSYPPLGYEANPTDGSNPKGELQIKGPFVMKGYYKNPEATAEALVDGGWYRTSDMAELFPEGDVKLIGRAGRIIKLQQGEYVNLESVEDRLGAVPVVSQIFTYAQPANACTVGVIVPDPSVLKARVAAAGLPANDDFAALCADPAVVQLVLDEITREGKALSMWGYERPRRIHLEAEEWTPDNLMTPTFKKQIKLFQARYADILAELLVQAEA</sequence>
<keyword evidence="1" id="KW-0547">Nucleotide-binding</keyword>
<evidence type="ECO:0000256" key="1">
    <source>
        <dbReference type="ARBA" id="ARBA00022741"/>
    </source>
</evidence>
<evidence type="ECO:0000256" key="2">
    <source>
        <dbReference type="ARBA" id="ARBA00022840"/>
    </source>
</evidence>
<dbReference type="InterPro" id="IPR000873">
    <property type="entry name" value="AMP-dep_synth/lig_dom"/>
</dbReference>
<keyword evidence="2" id="KW-0067">ATP-binding</keyword>